<feature type="non-terminal residue" evidence="2">
    <location>
        <position position="1"/>
    </location>
</feature>
<protein>
    <submittedName>
        <fullName evidence="2">CchlT</fullName>
    </submittedName>
</protein>
<reference evidence="2" key="1">
    <citation type="submission" date="2020-01" db="EMBL/GenBank/DDBJ databases">
        <title>Insect and environment-associated Actinomycetes.</title>
        <authorList>
            <person name="Currrie C."/>
            <person name="Chevrette M."/>
            <person name="Carlson C."/>
            <person name="Stubbendieck R."/>
            <person name="Wendt-Pienkowski E."/>
        </authorList>
    </citation>
    <scope>NUCLEOTIDE SEQUENCE</scope>
    <source>
        <strain evidence="2">SID7499</strain>
    </source>
</reference>
<feature type="non-terminal residue" evidence="2">
    <location>
        <position position="97"/>
    </location>
</feature>
<feature type="compositionally biased region" description="Basic and acidic residues" evidence="1">
    <location>
        <begin position="70"/>
        <end position="90"/>
    </location>
</feature>
<dbReference type="AlphaFoldDB" id="A0A6G3WSK7"/>
<name>A0A6G3WSK7_9ACTN</name>
<dbReference type="EMBL" id="JAAGMN010001829">
    <property type="protein sequence ID" value="NEE08417.1"/>
    <property type="molecule type" value="Genomic_DNA"/>
</dbReference>
<feature type="region of interest" description="Disordered" evidence="1">
    <location>
        <begin position="1"/>
        <end position="20"/>
    </location>
</feature>
<dbReference type="Pfam" id="PF19884">
    <property type="entry name" value="DUF6357"/>
    <property type="match status" value="1"/>
</dbReference>
<comment type="caution">
    <text evidence="2">The sequence shown here is derived from an EMBL/GenBank/DDBJ whole genome shotgun (WGS) entry which is preliminary data.</text>
</comment>
<evidence type="ECO:0000313" key="2">
    <source>
        <dbReference type="EMBL" id="NEE08417.1"/>
    </source>
</evidence>
<organism evidence="2">
    <name type="scientific">Streptomyces sp. SID7499</name>
    <dbReference type="NCBI Taxonomy" id="2706086"/>
    <lineage>
        <taxon>Bacteria</taxon>
        <taxon>Bacillati</taxon>
        <taxon>Actinomycetota</taxon>
        <taxon>Actinomycetes</taxon>
        <taxon>Kitasatosporales</taxon>
        <taxon>Streptomycetaceae</taxon>
        <taxon>Streptomyces</taxon>
    </lineage>
</organism>
<proteinExistence type="predicted"/>
<accession>A0A6G3WSK7</accession>
<feature type="region of interest" description="Disordered" evidence="1">
    <location>
        <begin position="54"/>
        <end position="97"/>
    </location>
</feature>
<gene>
    <name evidence="2" type="ORF">G3M58_18410</name>
</gene>
<evidence type="ECO:0000256" key="1">
    <source>
        <dbReference type="SAM" id="MobiDB-lite"/>
    </source>
</evidence>
<sequence>LRIGRDPRRGKRATDKRDWQRMTTTVDAAVRRAHPGLVDDAVRTVSFLMCSEAADRSRNTPVESDDDRADLDGNARRRRLSFTDDKDVEKTWLPGNP</sequence>
<dbReference type="InterPro" id="IPR045937">
    <property type="entry name" value="DUF6357"/>
</dbReference>